<comment type="caution">
    <text evidence="10">The sequence shown here is derived from an EMBL/GenBank/DDBJ whole genome shotgun (WGS) entry which is preliminary data.</text>
</comment>
<keyword evidence="6 8" id="KW-0472">Membrane</keyword>
<evidence type="ECO:0000259" key="9">
    <source>
        <dbReference type="PROSITE" id="PS50850"/>
    </source>
</evidence>
<evidence type="ECO:0000256" key="3">
    <source>
        <dbReference type="ARBA" id="ARBA00022475"/>
    </source>
</evidence>
<keyword evidence="4 8" id="KW-0812">Transmembrane</keyword>
<evidence type="ECO:0000256" key="7">
    <source>
        <dbReference type="SAM" id="MobiDB-lite"/>
    </source>
</evidence>
<feature type="transmembrane region" description="Helical" evidence="8">
    <location>
        <begin position="181"/>
        <end position="198"/>
    </location>
</feature>
<accession>A0ABW3U773</accession>
<feature type="transmembrane region" description="Helical" evidence="8">
    <location>
        <begin position="149"/>
        <end position="175"/>
    </location>
</feature>
<dbReference type="Gene3D" id="1.20.1250.20">
    <property type="entry name" value="MFS general substrate transporter like domains"/>
    <property type="match status" value="1"/>
</dbReference>
<feature type="transmembrane region" description="Helical" evidence="8">
    <location>
        <begin position="320"/>
        <end position="340"/>
    </location>
</feature>
<keyword evidence="11" id="KW-1185">Reference proteome</keyword>
<dbReference type="PROSITE" id="PS50850">
    <property type="entry name" value="MFS"/>
    <property type="match status" value="1"/>
</dbReference>
<dbReference type="EMBL" id="JBHTLR010000007">
    <property type="protein sequence ID" value="MFD1216577.1"/>
    <property type="molecule type" value="Genomic_DNA"/>
</dbReference>
<keyword evidence="3" id="KW-1003">Cell membrane</keyword>
<evidence type="ECO:0000313" key="11">
    <source>
        <dbReference type="Proteomes" id="UP001597264"/>
    </source>
</evidence>
<organism evidence="10 11">
    <name type="scientific">Microbulbifer celer</name>
    <dbReference type="NCBI Taxonomy" id="435905"/>
    <lineage>
        <taxon>Bacteria</taxon>
        <taxon>Pseudomonadati</taxon>
        <taxon>Pseudomonadota</taxon>
        <taxon>Gammaproteobacteria</taxon>
        <taxon>Cellvibrionales</taxon>
        <taxon>Microbulbiferaceae</taxon>
        <taxon>Microbulbifer</taxon>
    </lineage>
</organism>
<dbReference type="InterPro" id="IPR020846">
    <property type="entry name" value="MFS_dom"/>
</dbReference>
<evidence type="ECO:0000256" key="2">
    <source>
        <dbReference type="ARBA" id="ARBA00022448"/>
    </source>
</evidence>
<comment type="subcellular location">
    <subcellularLocation>
        <location evidence="1">Cell membrane</location>
        <topology evidence="1">Multi-pass membrane protein</topology>
    </subcellularLocation>
</comment>
<evidence type="ECO:0000256" key="6">
    <source>
        <dbReference type="ARBA" id="ARBA00023136"/>
    </source>
</evidence>
<feature type="transmembrane region" description="Helical" evidence="8">
    <location>
        <begin position="113"/>
        <end position="137"/>
    </location>
</feature>
<feature type="transmembrane region" description="Helical" evidence="8">
    <location>
        <begin position="265"/>
        <end position="284"/>
    </location>
</feature>
<dbReference type="InterPro" id="IPR036259">
    <property type="entry name" value="MFS_trans_sf"/>
</dbReference>
<dbReference type="PANTHER" id="PTHR23513:SF11">
    <property type="entry name" value="STAPHYLOFERRIN A TRANSPORTER"/>
    <property type="match status" value="1"/>
</dbReference>
<sequence length="548" mass="58798">MSAEATTKSGSAWAPFRHGAFAVLWTATVISNIGTWMHDVASGWLMTSLSPSPLMVALVQAATSAPVFLFALVAGALADLASRRKLLTTVMVLLFLNTLALAALVLTERVTPWILLLFTFISGTGAAFVAPAWQAIVPQLVPRSDLQSAIALNGVGINISRAIGPALAGAIIAAIGIAWPYLINAVSFLVVVAALAWWRPPQAPPSDLPAERFFSAMRAGLRYVKASRSMQSTLVRAVAFFLFVSAFWALLPLVARQELNGGPQLYGIILGAVGVGAVGGALFLPWLTRKFDADQLVAMGTLGTALVLVVLALIKRTDTAIIASLLAGACWITVLSRLNVSAQLALPDWVRARGLSIFITIFFGAMTLGSILWGQLATKIGIPNTQLIAAAGAVIAGLLSWRFKLLQGEGLNHSSSAYWPQPLVADEIAMDRGPVMVTIEYEIDPASAADFLAAICDLKASRQRHGAYAWGVFEDVAKPGRMLEYFIEESWVAHMRHHQRTSVLDREIQQRVIAFQRSGVEPRVTHLLAPEPDRPHPAEPPGIDDSLL</sequence>
<evidence type="ECO:0000313" key="10">
    <source>
        <dbReference type="EMBL" id="MFD1216577.1"/>
    </source>
</evidence>
<proteinExistence type="predicted"/>
<feature type="transmembrane region" description="Helical" evidence="8">
    <location>
        <begin position="234"/>
        <end position="253"/>
    </location>
</feature>
<dbReference type="RefSeq" id="WP_230438686.1">
    <property type="nucleotide sequence ID" value="NZ_CP087715.1"/>
</dbReference>
<dbReference type="Proteomes" id="UP001597264">
    <property type="component" value="Unassembled WGS sequence"/>
</dbReference>
<evidence type="ECO:0000256" key="8">
    <source>
        <dbReference type="SAM" id="Phobius"/>
    </source>
</evidence>
<feature type="transmembrane region" description="Helical" evidence="8">
    <location>
        <begin position="86"/>
        <end position="107"/>
    </location>
</feature>
<keyword evidence="2" id="KW-0813">Transport</keyword>
<dbReference type="PANTHER" id="PTHR23513">
    <property type="entry name" value="INTEGRAL MEMBRANE EFFLUX PROTEIN-RELATED"/>
    <property type="match status" value="1"/>
</dbReference>
<dbReference type="InterPro" id="IPR010290">
    <property type="entry name" value="TM_effector"/>
</dbReference>
<protein>
    <submittedName>
        <fullName evidence="10">MFS transporter</fullName>
    </submittedName>
</protein>
<gene>
    <name evidence="10" type="ORF">ACFQ2X_08210</name>
</gene>
<evidence type="ECO:0000256" key="4">
    <source>
        <dbReference type="ARBA" id="ARBA00022692"/>
    </source>
</evidence>
<feature type="transmembrane region" description="Helical" evidence="8">
    <location>
        <begin position="54"/>
        <end position="74"/>
    </location>
</feature>
<evidence type="ECO:0000256" key="5">
    <source>
        <dbReference type="ARBA" id="ARBA00022989"/>
    </source>
</evidence>
<reference evidence="11" key="1">
    <citation type="journal article" date="2019" name="Int. J. Syst. Evol. Microbiol.">
        <title>The Global Catalogue of Microorganisms (GCM) 10K type strain sequencing project: providing services to taxonomists for standard genome sequencing and annotation.</title>
        <authorList>
            <consortium name="The Broad Institute Genomics Platform"/>
            <consortium name="The Broad Institute Genome Sequencing Center for Infectious Disease"/>
            <person name="Wu L."/>
            <person name="Ma J."/>
        </authorList>
    </citation>
    <scope>NUCLEOTIDE SEQUENCE [LARGE SCALE GENOMIC DNA]</scope>
    <source>
        <strain evidence="11">CCUG 54356</strain>
    </source>
</reference>
<dbReference type="SUPFAM" id="SSF103473">
    <property type="entry name" value="MFS general substrate transporter"/>
    <property type="match status" value="1"/>
</dbReference>
<dbReference type="CDD" id="cd06173">
    <property type="entry name" value="MFS_MefA_like"/>
    <property type="match status" value="1"/>
</dbReference>
<feature type="transmembrane region" description="Helical" evidence="8">
    <location>
        <begin position="352"/>
        <end position="373"/>
    </location>
</feature>
<evidence type="ECO:0000256" key="1">
    <source>
        <dbReference type="ARBA" id="ARBA00004651"/>
    </source>
</evidence>
<feature type="domain" description="Major facilitator superfamily (MFS) profile" evidence="9">
    <location>
        <begin position="20"/>
        <end position="408"/>
    </location>
</feature>
<feature type="region of interest" description="Disordered" evidence="7">
    <location>
        <begin position="527"/>
        <end position="548"/>
    </location>
</feature>
<dbReference type="Pfam" id="PF05977">
    <property type="entry name" value="MFS_3"/>
    <property type="match status" value="1"/>
</dbReference>
<name>A0ABW3U773_9GAMM</name>
<feature type="transmembrane region" description="Helical" evidence="8">
    <location>
        <begin position="296"/>
        <end position="314"/>
    </location>
</feature>
<feature type="transmembrane region" description="Helical" evidence="8">
    <location>
        <begin position="12"/>
        <end position="34"/>
    </location>
</feature>
<keyword evidence="5 8" id="KW-1133">Transmembrane helix</keyword>
<feature type="transmembrane region" description="Helical" evidence="8">
    <location>
        <begin position="385"/>
        <end position="403"/>
    </location>
</feature>